<evidence type="ECO:0000259" key="3">
    <source>
        <dbReference type="Pfam" id="PF02915"/>
    </source>
</evidence>
<dbReference type="GO" id="GO:0140737">
    <property type="term" value="C:encapsulin nanocompartment"/>
    <property type="evidence" value="ECO:0007669"/>
    <property type="project" value="UniProtKB-SubCell"/>
</dbReference>
<dbReference type="Pfam" id="PF02915">
    <property type="entry name" value="Rubrerythrin"/>
    <property type="match status" value="1"/>
</dbReference>
<name>A0A101IUW1_9EURY</name>
<dbReference type="AlphaFoldDB" id="A0A101IUW1"/>
<dbReference type="PANTHER" id="PTHR37165:SF1">
    <property type="entry name" value="TYPE 1 ENCAPSULIN SHELL PROTEIN"/>
    <property type="match status" value="1"/>
</dbReference>
<dbReference type="Gene3D" id="6.10.140.1960">
    <property type="match status" value="1"/>
</dbReference>
<dbReference type="Proteomes" id="UP000054598">
    <property type="component" value="Unassembled WGS sequence"/>
</dbReference>
<gene>
    <name evidence="4" type="ORF">XE10_0900</name>
</gene>
<dbReference type="InterPro" id="IPR003251">
    <property type="entry name" value="Rr_diiron-bd_dom"/>
</dbReference>
<dbReference type="GO" id="GO:0046872">
    <property type="term" value="F:metal ion binding"/>
    <property type="evidence" value="ECO:0007669"/>
    <property type="project" value="InterPro"/>
</dbReference>
<dbReference type="SUPFAM" id="SSF47240">
    <property type="entry name" value="Ferritin-like"/>
    <property type="match status" value="1"/>
</dbReference>
<comment type="subcellular location">
    <subcellularLocation>
        <location evidence="1">Encapsulin nanocompartment</location>
    </subcellularLocation>
</comment>
<reference evidence="5" key="1">
    <citation type="journal article" date="2015" name="MBio">
        <title>Genome-Resolved Metagenomic Analysis Reveals Roles for Candidate Phyla and Other Microbial Community Members in Biogeochemical Transformations in Oil Reservoirs.</title>
        <authorList>
            <person name="Hu P."/>
            <person name="Tom L."/>
            <person name="Singh A."/>
            <person name="Thomas B.C."/>
            <person name="Baker B.J."/>
            <person name="Piceno Y.M."/>
            <person name="Andersen G.L."/>
            <person name="Banfield J.F."/>
        </authorList>
    </citation>
    <scope>NUCLEOTIDE SEQUENCE [LARGE SCALE GENOMIC DNA]</scope>
</reference>
<dbReference type="InterPro" id="IPR051429">
    <property type="entry name" value="Encapsulin_nc"/>
</dbReference>
<protein>
    <recommendedName>
        <fullName evidence="3">Rubrerythrin diiron-binding domain-containing protein</fullName>
    </recommendedName>
</protein>
<feature type="domain" description="Rubrerythrin diiron-binding" evidence="3">
    <location>
        <begin position="27"/>
        <end position="97"/>
    </location>
</feature>
<evidence type="ECO:0000313" key="4">
    <source>
        <dbReference type="EMBL" id="KUL01793.1"/>
    </source>
</evidence>
<dbReference type="EMBL" id="LGHE01000086">
    <property type="protein sequence ID" value="KUL01793.1"/>
    <property type="molecule type" value="Genomic_DNA"/>
</dbReference>
<comment type="caution">
    <text evidence="4">The sequence shown here is derived from an EMBL/GenBank/DDBJ whole genome shotgun (WGS) entry which is preliminary data.</text>
</comment>
<dbReference type="PATRIC" id="fig|2198.3.peg.754"/>
<accession>A0A101IUW1</accession>
<organism evidence="4 5">
    <name type="scientific">Methanoculleus marisnigri</name>
    <dbReference type="NCBI Taxonomy" id="2198"/>
    <lineage>
        <taxon>Archaea</taxon>
        <taxon>Methanobacteriati</taxon>
        <taxon>Methanobacteriota</taxon>
        <taxon>Stenosarchaea group</taxon>
        <taxon>Methanomicrobia</taxon>
        <taxon>Methanomicrobiales</taxon>
        <taxon>Methanomicrobiaceae</taxon>
        <taxon>Methanoculleus</taxon>
    </lineage>
</organism>
<sequence>MPEFAQPFSGNHMERKLDRGELIRTIRFSIAAEYEAIQLYNQIAESTDDPLVQKVMRDIADEEKEHAGEFLCLLREIEPGEEEFYQHGYEEVEEMIEELKKGGK</sequence>
<dbReference type="CDD" id="cd00657">
    <property type="entry name" value="Ferritin_like"/>
    <property type="match status" value="1"/>
</dbReference>
<dbReference type="InterPro" id="IPR009078">
    <property type="entry name" value="Ferritin-like_SF"/>
</dbReference>
<dbReference type="GO" id="GO:0016491">
    <property type="term" value="F:oxidoreductase activity"/>
    <property type="evidence" value="ECO:0007669"/>
    <property type="project" value="InterPro"/>
</dbReference>
<evidence type="ECO:0000313" key="5">
    <source>
        <dbReference type="Proteomes" id="UP000054598"/>
    </source>
</evidence>
<dbReference type="PANTHER" id="PTHR37165">
    <property type="entry name" value="PEPTIDASE U56 FAMILY"/>
    <property type="match status" value="1"/>
</dbReference>
<proteinExistence type="predicted"/>
<keyword evidence="2" id="KW-1284">Encapsulin nanocompartment</keyword>
<evidence type="ECO:0000256" key="1">
    <source>
        <dbReference type="ARBA" id="ARBA00033738"/>
    </source>
</evidence>
<evidence type="ECO:0000256" key="2">
    <source>
        <dbReference type="ARBA" id="ARBA00033787"/>
    </source>
</evidence>